<reference evidence="3 4" key="1">
    <citation type="submission" date="2020-08" db="EMBL/GenBank/DDBJ databases">
        <title>Genomic Encyclopedia of Type Strains, Phase III (KMG-III): the genomes of soil and plant-associated and newly described type strains.</title>
        <authorList>
            <person name="Whitman W."/>
        </authorList>
    </citation>
    <scope>NUCLEOTIDE SEQUENCE [LARGE SCALE GENOMIC DNA]</scope>
    <source>
        <strain evidence="3 4">CECT 3313</strain>
    </source>
</reference>
<feature type="transmembrane region" description="Helical" evidence="1">
    <location>
        <begin position="6"/>
        <end position="23"/>
    </location>
</feature>
<keyword evidence="4" id="KW-1185">Reference proteome</keyword>
<name>A0A7W9PZL5_9ACTN</name>
<feature type="transmembrane region" description="Helical" evidence="1">
    <location>
        <begin position="35"/>
        <end position="57"/>
    </location>
</feature>
<sequence length="390" mass="42720">MNSILYPACALVSLLALVFKLRVIRTDRSPTQLGLVGNFFFLFVTFTVSTPAVWIAISRAVGIVNFSGLLSQSTVILSAACQQLVLLHLSHTRDVAWRKAVPRLAALATVLVGMVALFFTATSAGENPGDFALTRAKYYPAYIALYLLGYAANQIDIGVMGWRYAKIAPTPWLRRGLWLVAASLPFGMIYTGCRVADIVAGQFGTTGHPWEPIAQLAIAGTVLKTVGWTLPDWGRYLGAVREWFELRRTHRELAPLHRAVTAQVPEPVLALDDGADLRTRLYRRLVEIRDAQWALRTWMDPAVADAARRRATAAGLADDDLAAVVEAAQLKDALQAKARDRRPEALTSTPRIAQPQDLAAELVFQRKLARAFAESPSPQPLEPALPTSCP</sequence>
<protein>
    <recommendedName>
        <fullName evidence="2">DUF6545 domain-containing protein</fullName>
    </recommendedName>
</protein>
<dbReference type="AlphaFoldDB" id="A0A7W9PZL5"/>
<dbReference type="Proteomes" id="UP000585836">
    <property type="component" value="Unassembled WGS sequence"/>
</dbReference>
<dbReference type="RefSeq" id="WP_184971782.1">
    <property type="nucleotide sequence ID" value="NZ_BAAAWF010000049.1"/>
</dbReference>
<feature type="transmembrane region" description="Helical" evidence="1">
    <location>
        <begin position="141"/>
        <end position="164"/>
    </location>
</feature>
<dbReference type="NCBIfam" id="NF042915">
    <property type="entry name" value="MAB_1171c_fam"/>
    <property type="match status" value="1"/>
</dbReference>
<dbReference type="InterPro" id="IPR050039">
    <property type="entry name" value="MAB_1171c-like"/>
</dbReference>
<proteinExistence type="predicted"/>
<dbReference type="EMBL" id="JACHJK010000013">
    <property type="protein sequence ID" value="MBB5930890.1"/>
    <property type="molecule type" value="Genomic_DNA"/>
</dbReference>
<feature type="domain" description="DUF6545" evidence="2">
    <location>
        <begin position="243"/>
        <end position="373"/>
    </location>
</feature>
<evidence type="ECO:0000259" key="2">
    <source>
        <dbReference type="Pfam" id="PF20182"/>
    </source>
</evidence>
<dbReference type="InterPro" id="IPR046675">
    <property type="entry name" value="DUF6545"/>
</dbReference>
<gene>
    <name evidence="3" type="ORF">FHS34_006397</name>
</gene>
<accession>A0A7W9PZL5</accession>
<keyword evidence="1" id="KW-0472">Membrane</keyword>
<organism evidence="3 4">
    <name type="scientific">Streptomyces echinatus</name>
    <dbReference type="NCBI Taxonomy" id="67293"/>
    <lineage>
        <taxon>Bacteria</taxon>
        <taxon>Bacillati</taxon>
        <taxon>Actinomycetota</taxon>
        <taxon>Actinomycetes</taxon>
        <taxon>Kitasatosporales</taxon>
        <taxon>Streptomycetaceae</taxon>
        <taxon>Streptomyces</taxon>
    </lineage>
</organism>
<keyword evidence="1" id="KW-1133">Transmembrane helix</keyword>
<feature type="transmembrane region" description="Helical" evidence="1">
    <location>
        <begin position="176"/>
        <end position="192"/>
    </location>
</feature>
<evidence type="ECO:0000256" key="1">
    <source>
        <dbReference type="SAM" id="Phobius"/>
    </source>
</evidence>
<keyword evidence="1" id="KW-0812">Transmembrane</keyword>
<evidence type="ECO:0000313" key="4">
    <source>
        <dbReference type="Proteomes" id="UP000585836"/>
    </source>
</evidence>
<feature type="transmembrane region" description="Helical" evidence="1">
    <location>
        <begin position="101"/>
        <end position="121"/>
    </location>
</feature>
<dbReference type="Pfam" id="PF20182">
    <property type="entry name" value="DUF6545"/>
    <property type="match status" value="1"/>
</dbReference>
<evidence type="ECO:0000313" key="3">
    <source>
        <dbReference type="EMBL" id="MBB5930890.1"/>
    </source>
</evidence>
<feature type="transmembrane region" description="Helical" evidence="1">
    <location>
        <begin position="69"/>
        <end position="89"/>
    </location>
</feature>
<comment type="caution">
    <text evidence="3">The sequence shown here is derived from an EMBL/GenBank/DDBJ whole genome shotgun (WGS) entry which is preliminary data.</text>
</comment>